<protein>
    <submittedName>
        <fullName evidence="2">Uncharacterized protein</fullName>
    </submittedName>
</protein>
<gene>
    <name evidence="2" type="ORF">KIL84_023011</name>
</gene>
<dbReference type="Proteomes" id="UP000827986">
    <property type="component" value="Unassembled WGS sequence"/>
</dbReference>
<dbReference type="EMBL" id="JAHDVG010000488">
    <property type="protein sequence ID" value="KAH1165452.1"/>
    <property type="molecule type" value="Genomic_DNA"/>
</dbReference>
<evidence type="ECO:0000313" key="2">
    <source>
        <dbReference type="EMBL" id="KAH1165452.1"/>
    </source>
</evidence>
<evidence type="ECO:0000313" key="3">
    <source>
        <dbReference type="Proteomes" id="UP000827986"/>
    </source>
</evidence>
<feature type="region of interest" description="Disordered" evidence="1">
    <location>
        <begin position="71"/>
        <end position="95"/>
    </location>
</feature>
<evidence type="ECO:0000256" key="1">
    <source>
        <dbReference type="SAM" id="MobiDB-lite"/>
    </source>
</evidence>
<keyword evidence="3" id="KW-1185">Reference proteome</keyword>
<feature type="compositionally biased region" description="Basic and acidic residues" evidence="1">
    <location>
        <begin position="71"/>
        <end position="84"/>
    </location>
</feature>
<sequence>MQRREVKEKNSQFRSLGRSYRLIQSLRERRATGGGDLPADCVGVVLAAAARTFQTIVALLAKFEAPQGREVAAEAGHEEREEAHSSPAGAAGPRAAGAGVIGTGVLIVSGAMVEETLDTAQASPIVDETLWGAEAALVADPAGGQAASGCAAGTLATPTLLADEEVSRVEGGLLHHTFQWFLRLQVACSGLRPDEGVPRM</sequence>
<name>A0A9D3WQT4_9SAUR</name>
<dbReference type="AlphaFoldDB" id="A0A9D3WQT4"/>
<proteinExistence type="predicted"/>
<accession>A0A9D3WQT4</accession>
<organism evidence="2 3">
    <name type="scientific">Mauremys mutica</name>
    <name type="common">yellowpond turtle</name>
    <dbReference type="NCBI Taxonomy" id="74926"/>
    <lineage>
        <taxon>Eukaryota</taxon>
        <taxon>Metazoa</taxon>
        <taxon>Chordata</taxon>
        <taxon>Craniata</taxon>
        <taxon>Vertebrata</taxon>
        <taxon>Euteleostomi</taxon>
        <taxon>Archelosauria</taxon>
        <taxon>Testudinata</taxon>
        <taxon>Testudines</taxon>
        <taxon>Cryptodira</taxon>
        <taxon>Durocryptodira</taxon>
        <taxon>Testudinoidea</taxon>
        <taxon>Geoemydidae</taxon>
        <taxon>Geoemydinae</taxon>
        <taxon>Mauremys</taxon>
    </lineage>
</organism>
<comment type="caution">
    <text evidence="2">The sequence shown here is derived from an EMBL/GenBank/DDBJ whole genome shotgun (WGS) entry which is preliminary data.</text>
</comment>
<reference evidence="2" key="1">
    <citation type="submission" date="2021-09" db="EMBL/GenBank/DDBJ databases">
        <title>The genome of Mauremys mutica provides insights into the evolution of semi-aquatic lifestyle.</title>
        <authorList>
            <person name="Gong S."/>
            <person name="Gao Y."/>
        </authorList>
    </citation>
    <scope>NUCLEOTIDE SEQUENCE</scope>
    <source>
        <strain evidence="2">MM-2020</strain>
        <tissue evidence="2">Muscle</tissue>
    </source>
</reference>